<accession>A0AAN9Z9C2</accession>
<protein>
    <submittedName>
        <fullName evidence="3">Uncharacterized protein</fullName>
    </submittedName>
</protein>
<reference evidence="3 4" key="1">
    <citation type="submission" date="2024-03" db="EMBL/GenBank/DDBJ databases">
        <title>The genome assembly and annotation of the cricket Gryllus longicercus Weissman &amp; Gray.</title>
        <authorList>
            <person name="Szrajer S."/>
            <person name="Gray D."/>
            <person name="Ylla G."/>
        </authorList>
    </citation>
    <scope>NUCLEOTIDE SEQUENCE [LARGE SCALE GENOMIC DNA]</scope>
    <source>
        <strain evidence="3">DAG 2021-001</strain>
        <tissue evidence="3">Whole body minus gut</tissue>
    </source>
</reference>
<feature type="compositionally biased region" description="Polar residues" evidence="2">
    <location>
        <begin position="366"/>
        <end position="376"/>
    </location>
</feature>
<organism evidence="3 4">
    <name type="scientific">Gryllus longicercus</name>
    <dbReference type="NCBI Taxonomy" id="2509291"/>
    <lineage>
        <taxon>Eukaryota</taxon>
        <taxon>Metazoa</taxon>
        <taxon>Ecdysozoa</taxon>
        <taxon>Arthropoda</taxon>
        <taxon>Hexapoda</taxon>
        <taxon>Insecta</taxon>
        <taxon>Pterygota</taxon>
        <taxon>Neoptera</taxon>
        <taxon>Polyneoptera</taxon>
        <taxon>Orthoptera</taxon>
        <taxon>Ensifera</taxon>
        <taxon>Gryllidea</taxon>
        <taxon>Grylloidea</taxon>
        <taxon>Gryllidae</taxon>
        <taxon>Gryllinae</taxon>
        <taxon>Gryllus</taxon>
    </lineage>
</organism>
<name>A0AAN9Z9C2_9ORTH</name>
<dbReference type="AlphaFoldDB" id="A0AAN9Z9C2"/>
<feature type="compositionally biased region" description="Basic and acidic residues" evidence="2">
    <location>
        <begin position="421"/>
        <end position="430"/>
    </location>
</feature>
<feature type="region of interest" description="Disordered" evidence="2">
    <location>
        <begin position="340"/>
        <end position="530"/>
    </location>
</feature>
<comment type="caution">
    <text evidence="3">The sequence shown here is derived from an EMBL/GenBank/DDBJ whole genome shotgun (WGS) entry which is preliminary data.</text>
</comment>
<dbReference type="EMBL" id="JAZDUA010000081">
    <property type="protein sequence ID" value="KAK7869026.1"/>
    <property type="molecule type" value="Genomic_DNA"/>
</dbReference>
<dbReference type="Proteomes" id="UP001378592">
    <property type="component" value="Unassembled WGS sequence"/>
</dbReference>
<gene>
    <name evidence="3" type="ORF">R5R35_002976</name>
</gene>
<evidence type="ECO:0000313" key="4">
    <source>
        <dbReference type="Proteomes" id="UP001378592"/>
    </source>
</evidence>
<keyword evidence="1" id="KW-0175">Coiled coil</keyword>
<feature type="coiled-coil region" evidence="1">
    <location>
        <begin position="154"/>
        <end position="272"/>
    </location>
</feature>
<proteinExistence type="predicted"/>
<feature type="compositionally biased region" description="Basic and acidic residues" evidence="2">
    <location>
        <begin position="444"/>
        <end position="460"/>
    </location>
</feature>
<evidence type="ECO:0000256" key="2">
    <source>
        <dbReference type="SAM" id="MobiDB-lite"/>
    </source>
</evidence>
<evidence type="ECO:0000313" key="3">
    <source>
        <dbReference type="EMBL" id="KAK7869026.1"/>
    </source>
</evidence>
<evidence type="ECO:0000256" key="1">
    <source>
        <dbReference type="SAM" id="Coils"/>
    </source>
</evidence>
<sequence>METSKSEQLYKMRIEELEKQLDSRNLKIDSLAKELKLCSDKLSRQIEKNQIVCEARDESKFRVVQLEKDVAVLRKDNDNLLSLLNEQKIVKSSKELSLEAVVASCADQIKKYEEKIEAYEIKFSQLETRTSVSLSEKSFEKRSNAANNEDGLKILQLESDIKLLSLENEDLKSKLKEEKERKISNINAFETHIKSCTDQLQKYEQTIKDCESKITYLETKGKEMVCRCEEHLNEIKNLQTQLEIHQNCEKKLEEEKLTVAQLQKELENLKSLETTEIKIMPSMGSVTREVLELQECKDILKTFTEQQRNLQMKFEQEMKDKLQQIEERVSKKHGILNVKSPENLTEVQLPKAGEPEEWQESEDISAKSQKVQQKATNAEAKDLLSQKMVKPKATSKKGKVEKDQSLYMPIKTQNKRTQKVVKTEVKDLESPKTVIPNVASTSEKVLEEKVKKEDNSERTPLKPQNRKPQKPTKTEVKKNIQKNKKIKDDENVYSSINPKDSHFENMKTAAENVSPIPKQGGRQLRTRRKV</sequence>
<keyword evidence="4" id="KW-1185">Reference proteome</keyword>
<feature type="coiled-coil region" evidence="1">
    <location>
        <begin position="63"/>
        <end position="129"/>
    </location>
</feature>